<dbReference type="Pfam" id="PF13852">
    <property type="entry name" value="DUF4197"/>
    <property type="match status" value="1"/>
</dbReference>
<dbReference type="EMBL" id="RJJR01000013">
    <property type="protein sequence ID" value="RNI34565.1"/>
    <property type="molecule type" value="Genomic_DNA"/>
</dbReference>
<comment type="caution">
    <text evidence="2">The sequence shown here is derived from an EMBL/GenBank/DDBJ whole genome shotgun (WGS) entry which is preliminary data.</text>
</comment>
<protein>
    <submittedName>
        <fullName evidence="2">DUF4197 domain-containing protein</fullName>
    </submittedName>
</protein>
<reference evidence="2 3" key="1">
    <citation type="submission" date="2018-11" db="EMBL/GenBank/DDBJ databases">
        <title>Draft genome sequence of Ferruginibacter sp. BO-59.</title>
        <authorList>
            <person name="Im W.T."/>
        </authorList>
    </citation>
    <scope>NUCLEOTIDE SEQUENCE [LARGE SCALE GENOMIC DNA]</scope>
    <source>
        <strain evidence="2 3">BO-59</strain>
    </source>
</reference>
<keyword evidence="1" id="KW-0732">Signal</keyword>
<organism evidence="2 3">
    <name type="scientific">Hanamia caeni</name>
    <dbReference type="NCBI Taxonomy" id="2294116"/>
    <lineage>
        <taxon>Bacteria</taxon>
        <taxon>Pseudomonadati</taxon>
        <taxon>Bacteroidota</taxon>
        <taxon>Chitinophagia</taxon>
        <taxon>Chitinophagales</taxon>
        <taxon>Chitinophagaceae</taxon>
        <taxon>Hanamia</taxon>
    </lineage>
</organism>
<feature type="chain" id="PRO_5017962155" evidence="1">
    <location>
        <begin position="20"/>
        <end position="245"/>
    </location>
</feature>
<feature type="signal peptide" evidence="1">
    <location>
        <begin position="1"/>
        <end position="19"/>
    </location>
</feature>
<gene>
    <name evidence="2" type="ORF">EFY79_15435</name>
</gene>
<proteinExistence type="predicted"/>
<dbReference type="AlphaFoldDB" id="A0A3M9NB10"/>
<evidence type="ECO:0000256" key="1">
    <source>
        <dbReference type="SAM" id="SignalP"/>
    </source>
</evidence>
<evidence type="ECO:0000313" key="3">
    <source>
        <dbReference type="Proteomes" id="UP000267223"/>
    </source>
</evidence>
<name>A0A3M9NB10_9BACT</name>
<dbReference type="OrthoDB" id="5292580at2"/>
<accession>A0A3M9NB10</accession>
<sequence>MKHFAVLAGLAFFCFSAFGQKDSTFKPGNIFKKAGSLISKSSTGNNLSSEEIVSGLKEALSLGAQKSSDKLSKPDGFFKDAAVKILLPKQVRDIENKMRMLGMGKLVDNAELSMNRAAEDASKAAAPIFLSAIKNMTVTDALNILRGSDTAATSYLRKTTSPELITAFKPTIEESLKKTDAAKYWKDVFTAYNRFSSTPVDADINSYVTQKALEGIFHYVAVEEVNIRKNPADRVTDVLKKVFAR</sequence>
<dbReference type="InterPro" id="IPR025245">
    <property type="entry name" value="DUF4197"/>
</dbReference>
<dbReference type="Proteomes" id="UP000267223">
    <property type="component" value="Unassembled WGS sequence"/>
</dbReference>
<evidence type="ECO:0000313" key="2">
    <source>
        <dbReference type="EMBL" id="RNI34565.1"/>
    </source>
</evidence>
<keyword evidence="3" id="KW-1185">Reference proteome</keyword>
<dbReference type="RefSeq" id="WP_123121624.1">
    <property type="nucleotide sequence ID" value="NZ_RJJR01000013.1"/>
</dbReference>